<protein>
    <submittedName>
        <fullName evidence="1">Uncharacterized protein</fullName>
    </submittedName>
</protein>
<sequence length="85" mass="10059">MGSRRSRLWAGDERCKAKEKLRSFDTDVLIAEDTFLDDIGDTVLAREALKEMHKKFVLLHILRLMKKFFNVITKPNESMKSYLRR</sequence>
<gene>
    <name evidence="1" type="ORF">AVEN_125432_1</name>
</gene>
<dbReference type="AlphaFoldDB" id="A0A4Y2R281"/>
<dbReference type="Proteomes" id="UP000499080">
    <property type="component" value="Unassembled WGS sequence"/>
</dbReference>
<evidence type="ECO:0000313" key="2">
    <source>
        <dbReference type="Proteomes" id="UP000499080"/>
    </source>
</evidence>
<dbReference type="OrthoDB" id="991447at2759"/>
<comment type="caution">
    <text evidence="1">The sequence shown here is derived from an EMBL/GenBank/DDBJ whole genome shotgun (WGS) entry which is preliminary data.</text>
</comment>
<dbReference type="EMBL" id="BGPR01015479">
    <property type="protein sequence ID" value="GBN69415.1"/>
    <property type="molecule type" value="Genomic_DNA"/>
</dbReference>
<name>A0A4Y2R281_ARAVE</name>
<accession>A0A4Y2R281</accession>
<proteinExistence type="predicted"/>
<organism evidence="1 2">
    <name type="scientific">Araneus ventricosus</name>
    <name type="common">Orbweaver spider</name>
    <name type="synonym">Epeira ventricosa</name>
    <dbReference type="NCBI Taxonomy" id="182803"/>
    <lineage>
        <taxon>Eukaryota</taxon>
        <taxon>Metazoa</taxon>
        <taxon>Ecdysozoa</taxon>
        <taxon>Arthropoda</taxon>
        <taxon>Chelicerata</taxon>
        <taxon>Arachnida</taxon>
        <taxon>Araneae</taxon>
        <taxon>Araneomorphae</taxon>
        <taxon>Entelegynae</taxon>
        <taxon>Araneoidea</taxon>
        <taxon>Araneidae</taxon>
        <taxon>Araneus</taxon>
    </lineage>
</organism>
<reference evidence="1 2" key="1">
    <citation type="journal article" date="2019" name="Sci. Rep.">
        <title>Orb-weaving spider Araneus ventricosus genome elucidates the spidroin gene catalogue.</title>
        <authorList>
            <person name="Kono N."/>
            <person name="Nakamura H."/>
            <person name="Ohtoshi R."/>
            <person name="Moran D.A.P."/>
            <person name="Shinohara A."/>
            <person name="Yoshida Y."/>
            <person name="Fujiwara M."/>
            <person name="Mori M."/>
            <person name="Tomita M."/>
            <person name="Arakawa K."/>
        </authorList>
    </citation>
    <scope>NUCLEOTIDE SEQUENCE [LARGE SCALE GENOMIC DNA]</scope>
</reference>
<keyword evidence="2" id="KW-1185">Reference proteome</keyword>
<evidence type="ECO:0000313" key="1">
    <source>
        <dbReference type="EMBL" id="GBN69415.1"/>
    </source>
</evidence>